<dbReference type="RefSeq" id="WP_095687349.1">
    <property type="nucleotide sequence ID" value="NZ_CP022747.1"/>
</dbReference>
<geneLocation type="plasmid" evidence="1 3">
    <name>p1</name>
</geneLocation>
<dbReference type="InterPro" id="IPR009282">
    <property type="entry name" value="DUF937"/>
</dbReference>
<evidence type="ECO:0000313" key="3">
    <source>
        <dbReference type="Proteomes" id="UP000217141"/>
    </source>
</evidence>
<sequence length="177" mass="17003">MNLADLLPEGSLDALTQQLGISREDAERGAQALVPSLIGSIDGKTAAPVEPAGLAAQVQALGGSGLIDNVVGSSPTDTGLGNQLLASLFGSKDVSREVAGKASQATGLDPAILKKMLPILAMLVAGHLAKRSGGQQGGLESILGSIAGALAGSGGSSGSAASAGGLGGILGSILGGR</sequence>
<dbReference type="KEGG" id="shyd:CJD35_18260"/>
<dbReference type="EMBL" id="CP022749">
    <property type="protein sequence ID" value="ASY47017.1"/>
    <property type="molecule type" value="Genomic_DNA"/>
</dbReference>
<proteinExistence type="predicted"/>
<dbReference type="AlphaFoldDB" id="A0A249N0R7"/>
<reference evidence="2 3" key="1">
    <citation type="submission" date="2017-08" db="EMBL/GenBank/DDBJ databases">
        <title>Whole Genome Sequence of Sphingobium hydrophobicum C1: Insights into Adaption to the Electronic-waste Contaminated Sediment.</title>
        <authorList>
            <person name="Song D."/>
            <person name="Chen X."/>
            <person name="Xu M."/>
        </authorList>
    </citation>
    <scope>NUCLEOTIDE SEQUENCE [LARGE SCALE GENOMIC DNA]</scope>
    <source>
        <strain evidence="2 3">C1</strain>
        <plasmid evidence="1 3">p1</plasmid>
        <plasmid evidence="2 3">p3</plasmid>
    </source>
</reference>
<organism evidence="2 3">
    <name type="scientific">Sphingobium xenophagum</name>
    <dbReference type="NCBI Taxonomy" id="121428"/>
    <lineage>
        <taxon>Bacteria</taxon>
        <taxon>Pseudomonadati</taxon>
        <taxon>Pseudomonadota</taxon>
        <taxon>Alphaproteobacteria</taxon>
        <taxon>Sphingomonadales</taxon>
        <taxon>Sphingomonadaceae</taxon>
        <taxon>Sphingobium</taxon>
    </lineage>
</organism>
<evidence type="ECO:0008006" key="4">
    <source>
        <dbReference type="Google" id="ProtNLM"/>
    </source>
</evidence>
<dbReference type="Proteomes" id="UP000217141">
    <property type="component" value="Plasmid p1"/>
</dbReference>
<geneLocation type="plasmid" evidence="2 3">
    <name>p3</name>
</geneLocation>
<evidence type="ECO:0000313" key="1">
    <source>
        <dbReference type="EMBL" id="ASY46452.1"/>
    </source>
</evidence>
<dbReference type="Proteomes" id="UP000217141">
    <property type="component" value="Plasmid p3"/>
</dbReference>
<keyword evidence="2" id="KW-0614">Plasmid</keyword>
<evidence type="ECO:0000313" key="2">
    <source>
        <dbReference type="EMBL" id="ASY47017.1"/>
    </source>
</evidence>
<dbReference type="KEGG" id="shyd:CJD35_21375"/>
<accession>A0A249N0R7</accession>
<name>A0A249N0R7_SPHXE</name>
<dbReference type="EMBL" id="CP022747">
    <property type="protein sequence ID" value="ASY46452.1"/>
    <property type="molecule type" value="Genomic_DNA"/>
</dbReference>
<protein>
    <recommendedName>
        <fullName evidence="4">DUF937 domain-containing protein</fullName>
    </recommendedName>
</protein>
<dbReference type="Pfam" id="PF06078">
    <property type="entry name" value="DUF937"/>
    <property type="match status" value="1"/>
</dbReference>
<gene>
    <name evidence="1" type="ORF">CJD35_18260</name>
    <name evidence="2" type="ORF">CJD35_21375</name>
</gene>